<name>A0A0C9XWB5_9AGAM</name>
<dbReference type="OrthoDB" id="69550at2759"/>
<reference evidence="4" key="2">
    <citation type="submission" date="2015-01" db="EMBL/GenBank/DDBJ databases">
        <title>Evolutionary Origins and Diversification of the Mycorrhizal Mutualists.</title>
        <authorList>
            <consortium name="DOE Joint Genome Institute"/>
            <consortium name="Mycorrhizal Genomics Consortium"/>
            <person name="Kohler A."/>
            <person name="Kuo A."/>
            <person name="Nagy L.G."/>
            <person name="Floudas D."/>
            <person name="Copeland A."/>
            <person name="Barry K.W."/>
            <person name="Cichocki N."/>
            <person name="Veneault-Fourrey C."/>
            <person name="LaButti K."/>
            <person name="Lindquist E.A."/>
            <person name="Lipzen A."/>
            <person name="Lundell T."/>
            <person name="Morin E."/>
            <person name="Murat C."/>
            <person name="Riley R."/>
            <person name="Ohm R."/>
            <person name="Sun H."/>
            <person name="Tunlid A."/>
            <person name="Henrissat B."/>
            <person name="Grigoriev I.V."/>
            <person name="Hibbett D.S."/>
            <person name="Martin F."/>
        </authorList>
    </citation>
    <scope>NUCLEOTIDE SEQUENCE [LARGE SCALE GENOMIC DNA]</scope>
    <source>
        <strain evidence="4">441</strain>
    </source>
</reference>
<keyword evidence="4" id="KW-1185">Reference proteome</keyword>
<feature type="non-terminal residue" evidence="3">
    <location>
        <position position="101"/>
    </location>
</feature>
<dbReference type="AlphaFoldDB" id="A0A0C9XWB5"/>
<dbReference type="InterPro" id="IPR028217">
    <property type="entry name" value="Rsa3_C"/>
</dbReference>
<dbReference type="Pfam" id="PF14615">
    <property type="entry name" value="Rsa3"/>
    <property type="match status" value="1"/>
</dbReference>
<proteinExistence type="predicted"/>
<gene>
    <name evidence="3" type="ORF">PISMIDRAFT_77127</name>
</gene>
<organism evidence="3 4">
    <name type="scientific">Pisolithus microcarpus 441</name>
    <dbReference type="NCBI Taxonomy" id="765257"/>
    <lineage>
        <taxon>Eukaryota</taxon>
        <taxon>Fungi</taxon>
        <taxon>Dikarya</taxon>
        <taxon>Basidiomycota</taxon>
        <taxon>Agaricomycotina</taxon>
        <taxon>Agaricomycetes</taxon>
        <taxon>Agaricomycetidae</taxon>
        <taxon>Boletales</taxon>
        <taxon>Sclerodermatineae</taxon>
        <taxon>Pisolithaceae</taxon>
        <taxon>Pisolithus</taxon>
    </lineage>
</organism>
<feature type="non-terminal residue" evidence="3">
    <location>
        <position position="1"/>
    </location>
</feature>
<evidence type="ECO:0000259" key="2">
    <source>
        <dbReference type="Pfam" id="PF14615"/>
    </source>
</evidence>
<feature type="compositionally biased region" description="Pro residues" evidence="1">
    <location>
        <begin position="1"/>
        <end position="10"/>
    </location>
</feature>
<dbReference type="STRING" id="765257.A0A0C9XWB5"/>
<dbReference type="HOGENOM" id="CLU_180471_0_0_1"/>
<dbReference type="EMBL" id="KN833848">
    <property type="protein sequence ID" value="KIK16745.1"/>
    <property type="molecule type" value="Genomic_DNA"/>
</dbReference>
<accession>A0A0C9XWB5</accession>
<dbReference type="Proteomes" id="UP000054018">
    <property type="component" value="Unassembled WGS sequence"/>
</dbReference>
<evidence type="ECO:0000313" key="3">
    <source>
        <dbReference type="EMBL" id="KIK16745.1"/>
    </source>
</evidence>
<feature type="domain" description="Ribosome-assembly protein 3 C-terminal" evidence="2">
    <location>
        <begin position="33"/>
        <end position="82"/>
    </location>
</feature>
<reference evidence="3 4" key="1">
    <citation type="submission" date="2014-04" db="EMBL/GenBank/DDBJ databases">
        <authorList>
            <consortium name="DOE Joint Genome Institute"/>
            <person name="Kuo A."/>
            <person name="Kohler A."/>
            <person name="Costa M.D."/>
            <person name="Nagy L.G."/>
            <person name="Floudas D."/>
            <person name="Copeland A."/>
            <person name="Barry K.W."/>
            <person name="Cichocki N."/>
            <person name="Veneault-Fourrey C."/>
            <person name="LaButti K."/>
            <person name="Lindquist E.A."/>
            <person name="Lipzen A."/>
            <person name="Lundell T."/>
            <person name="Morin E."/>
            <person name="Murat C."/>
            <person name="Sun H."/>
            <person name="Tunlid A."/>
            <person name="Henrissat B."/>
            <person name="Grigoriev I.V."/>
            <person name="Hibbett D.S."/>
            <person name="Martin F."/>
            <person name="Nordberg H.P."/>
            <person name="Cantor M.N."/>
            <person name="Hua S.X."/>
        </authorList>
    </citation>
    <scope>NUCLEOTIDE SEQUENCE [LARGE SCALE GENOMIC DNA]</scope>
    <source>
        <strain evidence="3 4">441</strain>
    </source>
</reference>
<protein>
    <recommendedName>
        <fullName evidence="2">Ribosome-assembly protein 3 C-terminal domain-containing protein</fullName>
    </recommendedName>
</protein>
<evidence type="ECO:0000256" key="1">
    <source>
        <dbReference type="SAM" id="MobiDB-lite"/>
    </source>
</evidence>
<sequence length="101" mass="10779">RGSPSPPPPSVVASPPFINPGSPEDELNLKEKFRKFWMASLAEGFKDDLEIPNPTVGQEPNLGQSRLALLIESLAAGAEVFSSTSTDGNVNEMEVVVDELA</sequence>
<feature type="region of interest" description="Disordered" evidence="1">
    <location>
        <begin position="1"/>
        <end position="25"/>
    </location>
</feature>
<evidence type="ECO:0000313" key="4">
    <source>
        <dbReference type="Proteomes" id="UP000054018"/>
    </source>
</evidence>